<dbReference type="Pfam" id="PF22827">
    <property type="entry name" value="GldL_N"/>
    <property type="match status" value="1"/>
</dbReference>
<dbReference type="RefSeq" id="WP_096687231.1">
    <property type="nucleotide sequence ID" value="NZ_AP014564.1"/>
</dbReference>
<dbReference type="NCBIfam" id="TIGR03513">
    <property type="entry name" value="GldL_gliding"/>
    <property type="match status" value="1"/>
</dbReference>
<dbReference type="KEGG" id="ise:JBKA6_1430"/>
<reference evidence="3 4" key="1">
    <citation type="submission" date="2014-03" db="EMBL/GenBank/DDBJ databases">
        <title>complete genome sequence of Flavobacteriaceae bacterium JBKA-6.</title>
        <authorList>
            <person name="Takano T."/>
            <person name="Nakamura Y."/>
            <person name="Takuma S."/>
            <person name="Yasuike M."/>
            <person name="Matsuyama T."/>
            <person name="Sakai T."/>
            <person name="Fujiwara A."/>
            <person name="Kimoto K."/>
            <person name="Fukuda Y."/>
            <person name="Kondo H."/>
            <person name="Hirono I."/>
            <person name="Nakayasu C."/>
        </authorList>
    </citation>
    <scope>NUCLEOTIDE SEQUENCE [LARGE SCALE GENOMIC DNA]</scope>
    <source>
        <strain evidence="3 4">JBKA-6</strain>
    </source>
</reference>
<proteinExistence type="predicted"/>
<accession>A0A1J1EBX8</accession>
<evidence type="ECO:0000256" key="1">
    <source>
        <dbReference type="SAM" id="Phobius"/>
    </source>
</evidence>
<sequence>MAEKVNIFNTKKGKKVVNMINGLGASVVILGAMFKILHLPGGSFVIGLGLMVEVVIFGISAFDPIEEKLDWTKAYPELKEGAPSVELAGRGMGGGYAGGDPVSEGLSSKLDEILREAQLDVNVIKGLKESIDKLQVSTSAIGAGADISKLTSEYGDQLAYAVDNIKDINNIYADQIEESLVNKEIQNNLTLTFQNTEKLQTEMSTLVGNITELNKVYEGMLTAMKK</sequence>
<keyword evidence="4" id="KW-1185">Reference proteome</keyword>
<dbReference type="AlphaFoldDB" id="A0A1J1EBX8"/>
<name>A0A1J1EBX8_9FLAO</name>
<dbReference type="OrthoDB" id="1466660at2"/>
<keyword evidence="1" id="KW-0812">Transmembrane</keyword>
<protein>
    <submittedName>
        <fullName evidence="3">Gliding motility protein GldL</fullName>
    </submittedName>
</protein>
<evidence type="ECO:0000313" key="3">
    <source>
        <dbReference type="EMBL" id="BAV95443.1"/>
    </source>
</evidence>
<feature type="domain" description="Gliding motility protein GldL-like N-terminal" evidence="2">
    <location>
        <begin position="21"/>
        <end position="80"/>
    </location>
</feature>
<dbReference type="EMBL" id="AP014564">
    <property type="protein sequence ID" value="BAV95443.1"/>
    <property type="molecule type" value="Genomic_DNA"/>
</dbReference>
<feature type="transmembrane region" description="Helical" evidence="1">
    <location>
        <begin position="16"/>
        <end position="37"/>
    </location>
</feature>
<evidence type="ECO:0000313" key="4">
    <source>
        <dbReference type="Proteomes" id="UP000243197"/>
    </source>
</evidence>
<keyword evidence="1" id="KW-0472">Membrane</keyword>
<dbReference type="Proteomes" id="UP000243197">
    <property type="component" value="Chromosome"/>
</dbReference>
<keyword evidence="1" id="KW-1133">Transmembrane helix</keyword>
<dbReference type="InterPro" id="IPR019852">
    <property type="entry name" value="Motility-assoc_prot_GldL"/>
</dbReference>
<dbReference type="InterPro" id="IPR055087">
    <property type="entry name" value="GldL-like_N"/>
</dbReference>
<organism evidence="3 4">
    <name type="scientific">Ichthyobacterium seriolicida</name>
    <dbReference type="NCBI Taxonomy" id="242600"/>
    <lineage>
        <taxon>Bacteria</taxon>
        <taxon>Pseudomonadati</taxon>
        <taxon>Bacteroidota</taxon>
        <taxon>Flavobacteriia</taxon>
        <taxon>Flavobacteriales</taxon>
        <taxon>Ichthyobacteriaceae</taxon>
        <taxon>Ichthyobacterium</taxon>
    </lineage>
</organism>
<gene>
    <name evidence="3" type="ORF">JBKA6_1430</name>
</gene>
<evidence type="ECO:0000259" key="2">
    <source>
        <dbReference type="Pfam" id="PF22827"/>
    </source>
</evidence>